<name>A0A7H9BHT2_9NEIS</name>
<reference evidence="1 2" key="1">
    <citation type="submission" date="2020-07" db="EMBL/GenBank/DDBJ databases">
        <title>Complete genome sequence of Chitinibacter sp. 2T18.</title>
        <authorList>
            <person name="Bae J.-W."/>
            <person name="Choi J.-W."/>
        </authorList>
    </citation>
    <scope>NUCLEOTIDE SEQUENCE [LARGE SCALE GENOMIC DNA]</scope>
    <source>
        <strain evidence="1 2">2T18</strain>
    </source>
</reference>
<protein>
    <submittedName>
        <fullName evidence="1">Uncharacterized protein</fullName>
    </submittedName>
</protein>
<dbReference type="Proteomes" id="UP000509597">
    <property type="component" value="Chromosome"/>
</dbReference>
<evidence type="ECO:0000313" key="2">
    <source>
        <dbReference type="Proteomes" id="UP000509597"/>
    </source>
</evidence>
<gene>
    <name evidence="1" type="ORF">HQ393_05580</name>
</gene>
<dbReference type="KEGG" id="chiz:HQ393_05580"/>
<accession>A0A7H9BHT2</accession>
<dbReference type="EMBL" id="CP058627">
    <property type="protein sequence ID" value="QLG87768.1"/>
    <property type="molecule type" value="Genomic_DNA"/>
</dbReference>
<keyword evidence="2" id="KW-1185">Reference proteome</keyword>
<proteinExistence type="predicted"/>
<evidence type="ECO:0000313" key="1">
    <source>
        <dbReference type="EMBL" id="QLG87768.1"/>
    </source>
</evidence>
<dbReference type="AlphaFoldDB" id="A0A7H9BHT2"/>
<organism evidence="1 2">
    <name type="scientific">Chitinibacter bivalviorum</name>
    <dbReference type="NCBI Taxonomy" id="2739434"/>
    <lineage>
        <taxon>Bacteria</taxon>
        <taxon>Pseudomonadati</taxon>
        <taxon>Pseudomonadota</taxon>
        <taxon>Betaproteobacteria</taxon>
        <taxon>Neisseriales</taxon>
        <taxon>Chitinibacteraceae</taxon>
        <taxon>Chitinibacter</taxon>
    </lineage>
</organism>
<dbReference type="RefSeq" id="WP_179357848.1">
    <property type="nucleotide sequence ID" value="NZ_CP058627.1"/>
</dbReference>
<sequence length="72" mass="7825">MATALPHPESLFISAAEREAAQTKPEVAKAAPTIGDKIQRLKKKRELATDLQAMIAQSGLTIDELREALRGQ</sequence>